<comment type="subcellular location">
    <subcellularLocation>
        <location evidence="2">Chromosome</location>
        <location evidence="2">Centromere</location>
    </subcellularLocation>
    <subcellularLocation>
        <location evidence="1">Nucleus</location>
    </subcellularLocation>
</comment>
<evidence type="ECO:0000256" key="4">
    <source>
        <dbReference type="ARBA" id="ARBA00022454"/>
    </source>
</evidence>
<name>A0ABM1L9X6_GEKJA</name>
<sequence>MKRGVTAKTPKQALTHSCQKQTDLSAWKASVLQTTGCKNGQKPTGDEQQTASDDFDHRQDPLEEALTYLKKAKDRTSQKNEVLQKHLVTVEKIAQEKGLAPEELDILLNIALSGKFAEVVSTRLLKNLVPTSVITEDSVISAVSWLCVGKCSRTTQVIFLKWLIAMFDFIDQKEQVNALYGFFFGFLQVEKLFPFACHVLYLLTRKKNVKPFRVRRILDLQTKFGAEPPLQALLSLYKNFCPEMVSVTLPTNTKVQFKNSENLWKMAISNIKRRLYGTPLTSQPNLIDTTCPQSRKRKWHTKLVLPVSSAHSSSSPESQRTSPIDLIGHGDTFPVEQLQTFPQLLENIHCLELPSRIGSVLANRLLLHYVNCVSDDSVYRRMYYWMGQTLREECPWHKVENQQFEQEFKDFLRKIFEAECFLQEGFSSCEEFLYRSLPFWDGCSCRSQVLQLVSWIPLSTFSEMKSYLFKPLAQLFFTSSLYFKCSVLECLRELLLNWLNWHIMQKGTTTKSAADLLNTTLSGLVSSVADLIHFVGWLSTVALRLENNSAFLMHFILDFYEIVSDVYLMFNLPLVVMPPAGVFYTALLSMDSVSLDHLCYIMYRYRANLIAAKQNQQAKKTVLQFKFSSQTCQEYNQYITAMVGCLWTSNVFQKDFHHQGIRMDPEVLERTRVKAYRKSFNIVYHPALTGYAMLFLQEAQSGDRTPNFQLIQGRRWEWYLEYLYTQELQGLKLFIKSSINRASQSSQAQASK</sequence>
<proteinExistence type="inferred from homology"/>
<reference evidence="9" key="1">
    <citation type="submission" date="2025-08" db="UniProtKB">
        <authorList>
            <consortium name="RefSeq"/>
        </authorList>
    </citation>
    <scope>IDENTIFICATION</scope>
</reference>
<gene>
    <name evidence="9" type="primary">CENPI</name>
</gene>
<evidence type="ECO:0000313" key="8">
    <source>
        <dbReference type="Proteomes" id="UP000694871"/>
    </source>
</evidence>
<keyword evidence="8" id="KW-1185">Reference proteome</keyword>
<dbReference type="Proteomes" id="UP000694871">
    <property type="component" value="Unplaced"/>
</dbReference>
<evidence type="ECO:0000256" key="3">
    <source>
        <dbReference type="ARBA" id="ARBA00005470"/>
    </source>
</evidence>
<dbReference type="Pfam" id="PF07778">
    <property type="entry name" value="CENP-I"/>
    <property type="match status" value="1"/>
</dbReference>
<accession>A0ABM1L9X6</accession>
<evidence type="ECO:0000256" key="2">
    <source>
        <dbReference type="ARBA" id="ARBA00004584"/>
    </source>
</evidence>
<feature type="compositionally biased region" description="Polar residues" evidence="7">
    <location>
        <begin position="35"/>
        <end position="52"/>
    </location>
</feature>
<protein>
    <submittedName>
        <fullName evidence="9">Centromere protein I</fullName>
    </submittedName>
</protein>
<feature type="region of interest" description="Disordered" evidence="7">
    <location>
        <begin position="35"/>
        <end position="57"/>
    </location>
</feature>
<evidence type="ECO:0000256" key="5">
    <source>
        <dbReference type="ARBA" id="ARBA00023242"/>
    </source>
</evidence>
<evidence type="ECO:0000256" key="6">
    <source>
        <dbReference type="ARBA" id="ARBA00023328"/>
    </source>
</evidence>
<dbReference type="PANTHER" id="PTHR48208:SF2">
    <property type="entry name" value="CENTROMERE PROTEIN I"/>
    <property type="match status" value="1"/>
</dbReference>
<evidence type="ECO:0000256" key="7">
    <source>
        <dbReference type="SAM" id="MobiDB-lite"/>
    </source>
</evidence>
<dbReference type="RefSeq" id="XP_015282763.1">
    <property type="nucleotide sequence ID" value="XM_015427277.1"/>
</dbReference>
<comment type="similarity">
    <text evidence="3">Belongs to the CENP-I/CTF3 family.</text>
</comment>
<keyword evidence="4" id="KW-0158">Chromosome</keyword>
<dbReference type="GeneID" id="107123924"/>
<dbReference type="PANTHER" id="PTHR48208">
    <property type="entry name" value="CENTROMERE PROTEIN I"/>
    <property type="match status" value="1"/>
</dbReference>
<keyword evidence="5" id="KW-0539">Nucleus</keyword>
<dbReference type="InterPro" id="IPR012485">
    <property type="entry name" value="CENP-I"/>
</dbReference>
<keyword evidence="6" id="KW-0137">Centromere</keyword>
<evidence type="ECO:0000313" key="9">
    <source>
        <dbReference type="RefSeq" id="XP_015282763.1"/>
    </source>
</evidence>
<evidence type="ECO:0000256" key="1">
    <source>
        <dbReference type="ARBA" id="ARBA00004123"/>
    </source>
</evidence>
<organism evidence="8 9">
    <name type="scientific">Gekko japonicus</name>
    <name type="common">Schlegel's Japanese gecko</name>
    <dbReference type="NCBI Taxonomy" id="146911"/>
    <lineage>
        <taxon>Eukaryota</taxon>
        <taxon>Metazoa</taxon>
        <taxon>Chordata</taxon>
        <taxon>Craniata</taxon>
        <taxon>Vertebrata</taxon>
        <taxon>Euteleostomi</taxon>
        <taxon>Lepidosauria</taxon>
        <taxon>Squamata</taxon>
        <taxon>Bifurcata</taxon>
        <taxon>Gekkota</taxon>
        <taxon>Gekkonidae</taxon>
        <taxon>Gekkoninae</taxon>
        <taxon>Gekko</taxon>
    </lineage>
</organism>